<evidence type="ECO:0000313" key="10">
    <source>
        <dbReference type="EMBL" id="AJI79512.1"/>
    </source>
</evidence>
<dbReference type="Proteomes" id="UP001521911">
    <property type="component" value="Unassembled WGS sequence"/>
</dbReference>
<dbReference type="PANTHER" id="PTHR33991">
    <property type="entry name" value="DNA REPAIR PROTEIN RECO"/>
    <property type="match status" value="1"/>
</dbReference>
<evidence type="ECO:0000256" key="2">
    <source>
        <dbReference type="ARBA" id="ARBA00007452"/>
    </source>
</evidence>
<dbReference type="Gene3D" id="1.20.1440.120">
    <property type="entry name" value="Recombination protein O, C-terminal domain"/>
    <property type="match status" value="1"/>
</dbReference>
<evidence type="ECO:0000256" key="1">
    <source>
        <dbReference type="ARBA" id="ARBA00003065"/>
    </source>
</evidence>
<keyword evidence="5 8" id="KW-0233">DNA recombination</keyword>
<dbReference type="Pfam" id="PF11967">
    <property type="entry name" value="RecO_N"/>
    <property type="match status" value="1"/>
</dbReference>
<dbReference type="Proteomes" id="UP000031890">
    <property type="component" value="Chromosome"/>
</dbReference>
<evidence type="ECO:0000313" key="12">
    <source>
        <dbReference type="Proteomes" id="UP000031890"/>
    </source>
</evidence>
<dbReference type="AlphaFoldDB" id="A0A0B6ESP1"/>
<evidence type="ECO:0000256" key="7">
    <source>
        <dbReference type="ARBA" id="ARBA00033409"/>
    </source>
</evidence>
<comment type="similarity">
    <text evidence="2 8">Belongs to the RecO family.</text>
</comment>
<evidence type="ECO:0000259" key="9">
    <source>
        <dbReference type="Pfam" id="PF11967"/>
    </source>
</evidence>
<dbReference type="InterPro" id="IPR012340">
    <property type="entry name" value="NA-bd_OB-fold"/>
</dbReference>
<dbReference type="KEGG" id="csx:CSING_10000"/>
<evidence type="ECO:0000256" key="6">
    <source>
        <dbReference type="ARBA" id="ARBA00023204"/>
    </source>
</evidence>
<dbReference type="SUPFAM" id="SSF50249">
    <property type="entry name" value="Nucleic acid-binding proteins"/>
    <property type="match status" value="1"/>
</dbReference>
<feature type="domain" description="DNA replication/recombination mediator RecO N-terminal" evidence="9">
    <location>
        <begin position="1"/>
        <end position="80"/>
    </location>
</feature>
<dbReference type="Gene3D" id="2.40.50.140">
    <property type="entry name" value="Nucleic acid-binding proteins"/>
    <property type="match status" value="1"/>
</dbReference>
<dbReference type="GO" id="GO:0043590">
    <property type="term" value="C:bacterial nucleoid"/>
    <property type="evidence" value="ECO:0007669"/>
    <property type="project" value="TreeGrafter"/>
</dbReference>
<keyword evidence="13" id="KW-1185">Reference proteome</keyword>
<dbReference type="InterPro" id="IPR042242">
    <property type="entry name" value="RecO_C"/>
</dbReference>
<dbReference type="EMBL" id="CP010827">
    <property type="protein sequence ID" value="AJI79512.1"/>
    <property type="molecule type" value="Genomic_DNA"/>
</dbReference>
<reference evidence="11 13" key="2">
    <citation type="submission" date="2022-02" db="EMBL/GenBank/DDBJ databases">
        <title>Uncovering new skin microbiome diversity through culturing and metagenomics.</title>
        <authorList>
            <person name="Conlan S."/>
            <person name="Deming C."/>
            <person name="Nisc Comparative Sequencing Program N."/>
            <person name="Segre J.A."/>
        </authorList>
    </citation>
    <scope>NUCLEOTIDE SEQUENCE [LARGE SCALE GENOMIC DNA]</scope>
    <source>
        <strain evidence="11 13">ACRQV</strain>
    </source>
</reference>
<dbReference type="GO" id="GO:0006310">
    <property type="term" value="P:DNA recombination"/>
    <property type="evidence" value="ECO:0007669"/>
    <property type="project" value="UniProtKB-UniRule"/>
</dbReference>
<evidence type="ECO:0000256" key="8">
    <source>
        <dbReference type="HAMAP-Rule" id="MF_00201"/>
    </source>
</evidence>
<dbReference type="HOGENOM" id="CLU_066632_1_1_11"/>
<dbReference type="SUPFAM" id="SSF57863">
    <property type="entry name" value="ArfGap/RecO-like zinc finger"/>
    <property type="match status" value="1"/>
</dbReference>
<dbReference type="RefSeq" id="WP_042531851.1">
    <property type="nucleotide sequence ID" value="NZ_CP010827.1"/>
</dbReference>
<reference evidence="10 12" key="1">
    <citation type="journal article" date="2015" name="Genome Announc.">
        <title>Complete Genome Sequence and Annotation of Corynebacterium singulare DSM 44357, Isolated from a Human Semen Specimen.</title>
        <authorList>
            <person name="Merten M."/>
            <person name="Brinkrolf K."/>
            <person name="Albersmeier A."/>
            <person name="Kutter Y."/>
            <person name="Ruckert C."/>
            <person name="Tauch A."/>
        </authorList>
    </citation>
    <scope>NUCLEOTIDE SEQUENCE [LARGE SCALE GENOMIC DNA]</scope>
    <source>
        <strain evidence="10">IBS B52218</strain>
    </source>
</reference>
<dbReference type="InterPro" id="IPR022572">
    <property type="entry name" value="DNA_rep/recomb_RecO_N"/>
</dbReference>
<sequence length="238" mass="26486">MRENFRDRALVIRTYDFGEADRIIVLLTRNHGLVRGVAKGVRRAKSRFGSRLQLFVNLDVQLYPGRNLYTISQADTVDYFGARIIEDYDRYTAACAALESAERLAAADAPGDPYLYDACVKVLDQLQHGDPLVLLDSFLLQAMSHAGWAPSLFDCAQCQRPGPHHAFHPAVGGAACHQCRPPGAAEVDPETLHHMWLIAHGHPSQPTHAQAQEAHRLTRAHLQWHLERSVGALGIMEQ</sequence>
<dbReference type="HAMAP" id="MF_00201">
    <property type="entry name" value="RecO"/>
    <property type="match status" value="1"/>
</dbReference>
<accession>A0A0B6ESP1</accession>
<dbReference type="GO" id="GO:0006302">
    <property type="term" value="P:double-strand break repair"/>
    <property type="evidence" value="ECO:0007669"/>
    <property type="project" value="TreeGrafter"/>
</dbReference>
<dbReference type="Pfam" id="PF02565">
    <property type="entry name" value="RecO_C"/>
    <property type="match status" value="1"/>
</dbReference>
<comment type="function">
    <text evidence="1 8">Involved in DNA repair and RecF pathway recombination.</text>
</comment>
<proteinExistence type="inferred from homology"/>
<dbReference type="STRING" id="161899.CSING_10000"/>
<dbReference type="NCBIfam" id="TIGR00613">
    <property type="entry name" value="reco"/>
    <property type="match status" value="1"/>
</dbReference>
<protein>
    <recommendedName>
        <fullName evidence="3 8">DNA repair protein RecO</fullName>
    </recommendedName>
    <alternativeName>
        <fullName evidence="7 8">Recombination protein O</fullName>
    </alternativeName>
</protein>
<dbReference type="InterPro" id="IPR003717">
    <property type="entry name" value="RecO"/>
</dbReference>
<organism evidence="10 12">
    <name type="scientific">Corynebacterium singulare</name>
    <dbReference type="NCBI Taxonomy" id="161899"/>
    <lineage>
        <taxon>Bacteria</taxon>
        <taxon>Bacillati</taxon>
        <taxon>Actinomycetota</taxon>
        <taxon>Actinomycetes</taxon>
        <taxon>Mycobacteriales</taxon>
        <taxon>Corynebacteriaceae</taxon>
        <taxon>Corynebacterium</taxon>
    </lineage>
</organism>
<dbReference type="InterPro" id="IPR037278">
    <property type="entry name" value="ARFGAP/RecO"/>
</dbReference>
<dbReference type="OrthoDB" id="9812244at2"/>
<keyword evidence="4 8" id="KW-0227">DNA damage</keyword>
<evidence type="ECO:0000313" key="11">
    <source>
        <dbReference type="EMBL" id="MCG7275713.1"/>
    </source>
</evidence>
<name>A0A0B6ESP1_9CORY</name>
<evidence type="ECO:0000256" key="4">
    <source>
        <dbReference type="ARBA" id="ARBA00022763"/>
    </source>
</evidence>
<keyword evidence="6 8" id="KW-0234">DNA repair</keyword>
<evidence type="ECO:0000256" key="5">
    <source>
        <dbReference type="ARBA" id="ARBA00023172"/>
    </source>
</evidence>
<evidence type="ECO:0000313" key="13">
    <source>
        <dbReference type="Proteomes" id="UP001521911"/>
    </source>
</evidence>
<evidence type="ECO:0000256" key="3">
    <source>
        <dbReference type="ARBA" id="ARBA00021310"/>
    </source>
</evidence>
<gene>
    <name evidence="8 10" type="primary">recO</name>
    <name evidence="10" type="ORF">CSING_10000</name>
    <name evidence="11" type="ORF">MHK08_04410</name>
</gene>
<dbReference type="PANTHER" id="PTHR33991:SF1">
    <property type="entry name" value="DNA REPAIR PROTEIN RECO"/>
    <property type="match status" value="1"/>
</dbReference>
<dbReference type="EMBL" id="JAKRDF010000003">
    <property type="protein sequence ID" value="MCG7275713.1"/>
    <property type="molecule type" value="Genomic_DNA"/>
</dbReference>